<dbReference type="Gene3D" id="3.30.70.2190">
    <property type="match status" value="1"/>
</dbReference>
<feature type="domain" description="FAD-binding PCMH-type" evidence="5">
    <location>
        <begin position="37"/>
        <end position="216"/>
    </location>
</feature>
<keyword evidence="4" id="KW-0560">Oxidoreductase</keyword>
<dbReference type="EMBL" id="QBKT01000004">
    <property type="protein sequence ID" value="PTX61377.1"/>
    <property type="molecule type" value="Genomic_DNA"/>
</dbReference>
<dbReference type="InterPro" id="IPR036318">
    <property type="entry name" value="FAD-bd_PCMH-like_sf"/>
</dbReference>
<dbReference type="Gene3D" id="3.30.43.10">
    <property type="entry name" value="Uridine Diphospho-n-acetylenolpyruvylglucosamine Reductase, domain 2"/>
    <property type="match status" value="1"/>
</dbReference>
<dbReference type="Pfam" id="PF02913">
    <property type="entry name" value="FAD-oxidase_C"/>
    <property type="match status" value="1"/>
</dbReference>
<comment type="caution">
    <text evidence="6">The sequence shown here is derived from an EMBL/GenBank/DDBJ whole genome shotgun (WGS) entry which is preliminary data.</text>
</comment>
<name>A0A2T6BZF9_9FLAO</name>
<evidence type="ECO:0000313" key="7">
    <source>
        <dbReference type="Proteomes" id="UP000244090"/>
    </source>
</evidence>
<evidence type="ECO:0000256" key="1">
    <source>
        <dbReference type="ARBA" id="ARBA00001974"/>
    </source>
</evidence>
<dbReference type="Gene3D" id="3.30.465.10">
    <property type="match status" value="1"/>
</dbReference>
<dbReference type="PANTHER" id="PTHR42934">
    <property type="entry name" value="GLYCOLATE OXIDASE SUBUNIT GLCD"/>
    <property type="match status" value="1"/>
</dbReference>
<proteinExistence type="predicted"/>
<dbReference type="InterPro" id="IPR016164">
    <property type="entry name" value="FAD-linked_Oxase-like_C"/>
</dbReference>
<evidence type="ECO:0000256" key="3">
    <source>
        <dbReference type="ARBA" id="ARBA00022827"/>
    </source>
</evidence>
<dbReference type="GO" id="GO:0016491">
    <property type="term" value="F:oxidoreductase activity"/>
    <property type="evidence" value="ECO:0007669"/>
    <property type="project" value="UniProtKB-KW"/>
</dbReference>
<dbReference type="Gene3D" id="1.10.45.10">
    <property type="entry name" value="Vanillyl-alcohol Oxidase, Chain A, domain 4"/>
    <property type="match status" value="1"/>
</dbReference>
<dbReference type="InterPro" id="IPR016171">
    <property type="entry name" value="Vanillyl_alc_oxidase_C-sub2"/>
</dbReference>
<dbReference type="GO" id="GO:0071949">
    <property type="term" value="F:FAD binding"/>
    <property type="evidence" value="ECO:0007669"/>
    <property type="project" value="InterPro"/>
</dbReference>
<evidence type="ECO:0000256" key="4">
    <source>
        <dbReference type="ARBA" id="ARBA00023002"/>
    </source>
</evidence>
<keyword evidence="3" id="KW-0274">FAD</keyword>
<dbReference type="Gene3D" id="3.30.70.2740">
    <property type="match status" value="1"/>
</dbReference>
<keyword evidence="2" id="KW-0285">Flavoprotein</keyword>
<dbReference type="InterPro" id="IPR051914">
    <property type="entry name" value="FAD-linked_OxidoTrans_Type4"/>
</dbReference>
<dbReference type="InterPro" id="IPR006094">
    <property type="entry name" value="Oxid_FAD_bind_N"/>
</dbReference>
<dbReference type="InterPro" id="IPR016166">
    <property type="entry name" value="FAD-bd_PCMH"/>
</dbReference>
<dbReference type="SUPFAM" id="SSF55103">
    <property type="entry name" value="FAD-linked oxidases, C-terminal domain"/>
    <property type="match status" value="1"/>
</dbReference>
<protein>
    <submittedName>
        <fullName evidence="6">Glycolate oxidase</fullName>
    </submittedName>
</protein>
<dbReference type="InterPro" id="IPR004113">
    <property type="entry name" value="FAD-bd_oxidored_4_C"/>
</dbReference>
<dbReference type="Proteomes" id="UP000244090">
    <property type="component" value="Unassembled WGS sequence"/>
</dbReference>
<dbReference type="AlphaFoldDB" id="A0A2T6BZF9"/>
<comment type="cofactor">
    <cofactor evidence="1">
        <name>FAD</name>
        <dbReference type="ChEBI" id="CHEBI:57692"/>
    </cofactor>
</comment>
<dbReference type="InterPro" id="IPR016167">
    <property type="entry name" value="FAD-bd_PCMH_sub1"/>
</dbReference>
<reference evidence="6 7" key="1">
    <citation type="submission" date="2018-04" db="EMBL/GenBank/DDBJ databases">
        <title>Genomic Encyclopedia of Archaeal and Bacterial Type Strains, Phase II (KMG-II): from individual species to whole genera.</title>
        <authorList>
            <person name="Goeker M."/>
        </authorList>
    </citation>
    <scope>NUCLEOTIDE SEQUENCE [LARGE SCALE GENOMIC DNA]</scope>
    <source>
        <strain evidence="6 7">DSM 25731</strain>
    </source>
</reference>
<dbReference type="InterPro" id="IPR016169">
    <property type="entry name" value="FAD-bd_PCMH_sub2"/>
</dbReference>
<evidence type="ECO:0000259" key="5">
    <source>
        <dbReference type="PROSITE" id="PS51387"/>
    </source>
</evidence>
<evidence type="ECO:0000313" key="6">
    <source>
        <dbReference type="EMBL" id="PTX61377.1"/>
    </source>
</evidence>
<dbReference type="SUPFAM" id="SSF56176">
    <property type="entry name" value="FAD-binding/transporter-associated domain-like"/>
    <property type="match status" value="1"/>
</dbReference>
<dbReference type="Pfam" id="PF01565">
    <property type="entry name" value="FAD_binding_4"/>
    <property type="match status" value="1"/>
</dbReference>
<dbReference type="PROSITE" id="PS51387">
    <property type="entry name" value="FAD_PCMH"/>
    <property type="match status" value="1"/>
</dbReference>
<sequence length="463" mass="51745">MEVATFIEELATIVGEKYIITNPIDFYTYVKDYSTGKLASPMCIVRPNSTAQISKIAKFCNDHGLRITVRGGGSGVSGGCLTDESNIIVSLDRLNRIIEINEIDRYVVAEAGVVTQVLQDSLKERNLFFPQNISSASLSFIGGNVAVSSGSPKSLKYGSTKNYVINLEVVLPNGEVIWTGKNVKKNATGYNLTQLFVGSEGTLGIITKVVLQIVPVKKEALVYAPFSNLENLFSFVEAFFKVGMHASSLEFLDKNGCRLVFDYLQERFDEKATQGALWIEFESDTDEENLAKIEALYTLLSKFTDQELLIGQTQKEIENLWKYRKKIGEAAMNHGHFHDLDIVVPRSKSSDIYAIINYICTSLDLEFVVVGHIGDGNFHINIFKDQNINHKSWADKMDSCISFLFEKVIAVGGEISGEHGVGTHNKTYFQEFTAKQNLHIMKGIKKVFDPKNILNTNNIFFNY</sequence>
<dbReference type="RefSeq" id="WP_108114625.1">
    <property type="nucleotide sequence ID" value="NZ_QBKT01000004.1"/>
</dbReference>
<organism evidence="6 7">
    <name type="scientific">Kordia periserrulae</name>
    <dbReference type="NCBI Taxonomy" id="701523"/>
    <lineage>
        <taxon>Bacteria</taxon>
        <taxon>Pseudomonadati</taxon>
        <taxon>Bacteroidota</taxon>
        <taxon>Flavobacteriia</taxon>
        <taxon>Flavobacteriales</taxon>
        <taxon>Flavobacteriaceae</taxon>
        <taxon>Kordia</taxon>
    </lineage>
</organism>
<gene>
    <name evidence="6" type="ORF">C8N46_10420</name>
</gene>
<dbReference type="OrthoDB" id="9767256at2"/>
<keyword evidence="7" id="KW-1185">Reference proteome</keyword>
<accession>A0A2T6BZF9</accession>
<dbReference type="PANTHER" id="PTHR42934:SF2">
    <property type="entry name" value="GLYCOLATE OXIDASE SUBUNIT GLCD"/>
    <property type="match status" value="1"/>
</dbReference>
<evidence type="ECO:0000256" key="2">
    <source>
        <dbReference type="ARBA" id="ARBA00022630"/>
    </source>
</evidence>